<proteinExistence type="predicted"/>
<keyword evidence="2" id="KW-1185">Reference proteome</keyword>
<gene>
    <name evidence="1" type="ORF">POPTR_015G138050v4</name>
</gene>
<sequence length="78" mass="9376">MCWKQFLSIIEEEEEEEEEEEQYGQGEEWIRFLEPNGPSIWKRHREQPLLFLNVNEGVTMLLKCFHIRGGSVFQAYRG</sequence>
<reference evidence="1 2" key="1">
    <citation type="journal article" date="2006" name="Science">
        <title>The genome of black cottonwood, Populus trichocarpa (Torr. &amp; Gray).</title>
        <authorList>
            <person name="Tuskan G.A."/>
            <person name="Difazio S."/>
            <person name="Jansson S."/>
            <person name="Bohlmann J."/>
            <person name="Grigoriev I."/>
            <person name="Hellsten U."/>
            <person name="Putnam N."/>
            <person name="Ralph S."/>
            <person name="Rombauts S."/>
            <person name="Salamov A."/>
            <person name="Schein J."/>
            <person name="Sterck L."/>
            <person name="Aerts A."/>
            <person name="Bhalerao R.R."/>
            <person name="Bhalerao R.P."/>
            <person name="Blaudez D."/>
            <person name="Boerjan W."/>
            <person name="Brun A."/>
            <person name="Brunner A."/>
            <person name="Busov V."/>
            <person name="Campbell M."/>
            <person name="Carlson J."/>
            <person name="Chalot M."/>
            <person name="Chapman J."/>
            <person name="Chen G.L."/>
            <person name="Cooper D."/>
            <person name="Coutinho P.M."/>
            <person name="Couturier J."/>
            <person name="Covert S."/>
            <person name="Cronk Q."/>
            <person name="Cunningham R."/>
            <person name="Davis J."/>
            <person name="Degroeve S."/>
            <person name="Dejardin A."/>
            <person name="Depamphilis C."/>
            <person name="Detter J."/>
            <person name="Dirks B."/>
            <person name="Dubchak I."/>
            <person name="Duplessis S."/>
            <person name="Ehlting J."/>
            <person name="Ellis B."/>
            <person name="Gendler K."/>
            <person name="Goodstein D."/>
            <person name="Gribskov M."/>
            <person name="Grimwood J."/>
            <person name="Groover A."/>
            <person name="Gunter L."/>
            <person name="Hamberger B."/>
            <person name="Heinze B."/>
            <person name="Helariutta Y."/>
            <person name="Henrissat B."/>
            <person name="Holligan D."/>
            <person name="Holt R."/>
            <person name="Huang W."/>
            <person name="Islam-Faridi N."/>
            <person name="Jones S."/>
            <person name="Jones-Rhoades M."/>
            <person name="Jorgensen R."/>
            <person name="Joshi C."/>
            <person name="Kangasjarvi J."/>
            <person name="Karlsson J."/>
            <person name="Kelleher C."/>
            <person name="Kirkpatrick R."/>
            <person name="Kirst M."/>
            <person name="Kohler A."/>
            <person name="Kalluri U."/>
            <person name="Larimer F."/>
            <person name="Leebens-Mack J."/>
            <person name="Leple J.C."/>
            <person name="Locascio P."/>
            <person name="Lou Y."/>
            <person name="Lucas S."/>
            <person name="Martin F."/>
            <person name="Montanini B."/>
            <person name="Napoli C."/>
            <person name="Nelson D.R."/>
            <person name="Nelson C."/>
            <person name="Nieminen K."/>
            <person name="Nilsson O."/>
            <person name="Pereda V."/>
            <person name="Peter G."/>
            <person name="Philippe R."/>
            <person name="Pilate G."/>
            <person name="Poliakov A."/>
            <person name="Razumovskaya J."/>
            <person name="Richardson P."/>
            <person name="Rinaldi C."/>
            <person name="Ritland K."/>
            <person name="Rouze P."/>
            <person name="Ryaboy D."/>
            <person name="Schmutz J."/>
            <person name="Schrader J."/>
            <person name="Segerman B."/>
            <person name="Shin H."/>
            <person name="Siddiqui A."/>
            <person name="Sterky F."/>
            <person name="Terry A."/>
            <person name="Tsai C.J."/>
            <person name="Uberbacher E."/>
            <person name="Unneberg P."/>
            <person name="Vahala J."/>
            <person name="Wall K."/>
            <person name="Wessler S."/>
            <person name="Yang G."/>
            <person name="Yin T."/>
            <person name="Douglas C."/>
            <person name="Marra M."/>
            <person name="Sandberg G."/>
            <person name="Van de Peer Y."/>
            <person name="Rokhsar D."/>
        </authorList>
    </citation>
    <scope>NUCLEOTIDE SEQUENCE [LARGE SCALE GENOMIC DNA]</scope>
    <source>
        <strain evidence="2">cv. Nisqually</strain>
    </source>
</reference>
<accession>A0ACC0RX99</accession>
<comment type="caution">
    <text evidence="1">The sequence shown here is derived from an EMBL/GenBank/DDBJ whole genome shotgun (WGS) entry which is preliminary data.</text>
</comment>
<evidence type="ECO:0000313" key="1">
    <source>
        <dbReference type="EMBL" id="KAI9381599.1"/>
    </source>
</evidence>
<name>A0ACC0RX99_POPTR</name>
<dbReference type="EMBL" id="CM009304">
    <property type="protein sequence ID" value="KAI9381599.1"/>
    <property type="molecule type" value="Genomic_DNA"/>
</dbReference>
<organism evidence="1 2">
    <name type="scientific">Populus trichocarpa</name>
    <name type="common">Western balsam poplar</name>
    <name type="synonym">Populus balsamifera subsp. trichocarpa</name>
    <dbReference type="NCBI Taxonomy" id="3694"/>
    <lineage>
        <taxon>Eukaryota</taxon>
        <taxon>Viridiplantae</taxon>
        <taxon>Streptophyta</taxon>
        <taxon>Embryophyta</taxon>
        <taxon>Tracheophyta</taxon>
        <taxon>Spermatophyta</taxon>
        <taxon>Magnoliopsida</taxon>
        <taxon>eudicotyledons</taxon>
        <taxon>Gunneridae</taxon>
        <taxon>Pentapetalae</taxon>
        <taxon>rosids</taxon>
        <taxon>fabids</taxon>
        <taxon>Malpighiales</taxon>
        <taxon>Salicaceae</taxon>
        <taxon>Saliceae</taxon>
        <taxon>Populus</taxon>
    </lineage>
</organism>
<evidence type="ECO:0000313" key="2">
    <source>
        <dbReference type="Proteomes" id="UP000006729"/>
    </source>
</evidence>
<protein>
    <submittedName>
        <fullName evidence="1">Uncharacterized protein</fullName>
    </submittedName>
</protein>
<dbReference type="Proteomes" id="UP000006729">
    <property type="component" value="Chromosome 15"/>
</dbReference>